<dbReference type="GO" id="GO:0006817">
    <property type="term" value="P:phosphate ion transport"/>
    <property type="evidence" value="ECO:0007669"/>
    <property type="project" value="UniProtKB-UniRule"/>
</dbReference>
<dbReference type="InterPro" id="IPR050811">
    <property type="entry name" value="Phosphate_ABC_transporter"/>
</dbReference>
<dbReference type="PANTHER" id="PTHR30570">
    <property type="entry name" value="PERIPLASMIC PHOSPHATE BINDING COMPONENT OF PHOSPHATE ABC TRANSPORTER"/>
    <property type="match status" value="1"/>
</dbReference>
<feature type="chain" id="PRO_5027163909" description="Phosphate-binding protein" evidence="4">
    <location>
        <begin position="27"/>
        <end position="343"/>
    </location>
</feature>
<evidence type="ECO:0000259" key="5">
    <source>
        <dbReference type="Pfam" id="PF12849"/>
    </source>
</evidence>
<comment type="similarity">
    <text evidence="1 4">Belongs to the PstS family.</text>
</comment>
<dbReference type="InParanoid" id="Q7NPP2"/>
<dbReference type="Gene3D" id="3.40.190.10">
    <property type="entry name" value="Periplasmic binding protein-like II"/>
    <property type="match status" value="2"/>
</dbReference>
<feature type="signal peptide" evidence="4">
    <location>
        <begin position="1"/>
        <end position="26"/>
    </location>
</feature>
<dbReference type="FunFam" id="3.40.190.10:FF:000156">
    <property type="entry name" value="Phosphate ABC transporter, phosphate-binding protein"/>
    <property type="match status" value="1"/>
</dbReference>
<dbReference type="OrthoDB" id="9790048at2"/>
<dbReference type="NCBIfam" id="TIGR02136">
    <property type="entry name" value="ptsS_2"/>
    <property type="match status" value="1"/>
</dbReference>
<keyword evidence="7" id="KW-1185">Reference proteome</keyword>
<dbReference type="EnsemblBacteria" id="BAC87954">
    <property type="protein sequence ID" value="BAC87954"/>
    <property type="gene ID" value="BAC87954"/>
</dbReference>
<dbReference type="KEGG" id="gvi:glr0013"/>
<dbReference type="PhylomeDB" id="Q7NPP2"/>
<dbReference type="Proteomes" id="UP000000557">
    <property type="component" value="Chromosome"/>
</dbReference>
<name>Q7NPP2_GLOVI</name>
<dbReference type="CDD" id="cd13654">
    <property type="entry name" value="PBP2_phosphate_like_2"/>
    <property type="match status" value="1"/>
</dbReference>
<gene>
    <name evidence="6" type="ordered locus">glr0013</name>
</gene>
<dbReference type="PANTHER" id="PTHR30570:SF1">
    <property type="entry name" value="PHOSPHATE-BINDING PROTEIN PSTS"/>
    <property type="match status" value="1"/>
</dbReference>
<dbReference type="PATRIC" id="fig|251221.4.peg.13"/>
<evidence type="ECO:0000256" key="4">
    <source>
        <dbReference type="RuleBase" id="RU367119"/>
    </source>
</evidence>
<evidence type="ECO:0000256" key="3">
    <source>
        <dbReference type="ARBA" id="ARBA00022729"/>
    </source>
</evidence>
<protein>
    <recommendedName>
        <fullName evidence="4">Phosphate-binding protein</fullName>
    </recommendedName>
</protein>
<evidence type="ECO:0000313" key="7">
    <source>
        <dbReference type="Proteomes" id="UP000000557"/>
    </source>
</evidence>
<dbReference type="Pfam" id="PF12849">
    <property type="entry name" value="PBP_like_2"/>
    <property type="match status" value="1"/>
</dbReference>
<dbReference type="HOGENOM" id="CLU_026228_1_0_3"/>
<reference evidence="6 7" key="2">
    <citation type="journal article" date="2003" name="DNA Res.">
        <title>Complete genome structure of Gloeobacter violaceus PCC 7421, a cyanobacterium that lacks thylakoids (supplement).</title>
        <authorList>
            <person name="Nakamura Y."/>
            <person name="Kaneko T."/>
            <person name="Sato S."/>
            <person name="Mimuro M."/>
            <person name="Miyashita H."/>
            <person name="Tsuchiya T."/>
            <person name="Sasamoto S."/>
            <person name="Watanabe A."/>
            <person name="Kawashima K."/>
            <person name="Kishida Y."/>
            <person name="Kiyokawa C."/>
            <person name="Kohara M."/>
            <person name="Matsumoto M."/>
            <person name="Matsuno A."/>
            <person name="Nakazaki N."/>
            <person name="Shimpo S."/>
            <person name="Takeuchi C."/>
            <person name="Yamada M."/>
            <person name="Tabata S."/>
        </authorList>
    </citation>
    <scope>NUCLEOTIDE SEQUENCE [LARGE SCALE GENOMIC DNA]</scope>
    <source>
        <strain evidence="7">ATCC 29082 / PCC 7421</strain>
    </source>
</reference>
<dbReference type="InterPro" id="IPR024370">
    <property type="entry name" value="PBP_domain"/>
</dbReference>
<evidence type="ECO:0000313" key="6">
    <source>
        <dbReference type="EMBL" id="BAC87954.1"/>
    </source>
</evidence>
<dbReference type="GO" id="GO:0042301">
    <property type="term" value="F:phosphate ion binding"/>
    <property type="evidence" value="ECO:0007669"/>
    <property type="project" value="UniProtKB-UniRule"/>
</dbReference>
<evidence type="ECO:0000256" key="1">
    <source>
        <dbReference type="ARBA" id="ARBA00008725"/>
    </source>
</evidence>
<keyword evidence="2 4" id="KW-0813">Transport</keyword>
<feature type="domain" description="PBP" evidence="5">
    <location>
        <begin position="31"/>
        <end position="285"/>
    </location>
</feature>
<keyword evidence="3 4" id="KW-0732">Signal</keyword>
<dbReference type="InterPro" id="IPR011862">
    <property type="entry name" value="Phos-bd"/>
</dbReference>
<comment type="function">
    <text evidence="4">Involved in the system for phosphate transport across the cytoplasmic membrane.</text>
</comment>
<dbReference type="AlphaFoldDB" id="Q7NPP2"/>
<reference evidence="6 7" key="1">
    <citation type="journal article" date="2003" name="DNA Res.">
        <title>Complete genome structure of Gloeobacter violaceus PCC 7421, a cyanobacterium that lacks thylakoids.</title>
        <authorList>
            <person name="Nakamura Y."/>
            <person name="Kaneko T."/>
            <person name="Sato S."/>
            <person name="Mimuro M."/>
            <person name="Miyashita H."/>
            <person name="Tsuchiya T."/>
            <person name="Sasamoto S."/>
            <person name="Watanabe A."/>
            <person name="Kawashima K."/>
            <person name="Kishida Y."/>
            <person name="Kiyokawa C."/>
            <person name="Kohara M."/>
            <person name="Matsumoto M."/>
            <person name="Matsuno A."/>
            <person name="Nakazaki N."/>
            <person name="Shimpo S."/>
            <person name="Takeuchi C."/>
            <person name="Yamada M."/>
            <person name="Tabata S."/>
        </authorList>
    </citation>
    <scope>NUCLEOTIDE SEQUENCE [LARGE SCALE GENOMIC DNA]</scope>
    <source>
        <strain evidence="7">ATCC 29082 / PCC 7421</strain>
    </source>
</reference>
<dbReference type="SUPFAM" id="SSF53850">
    <property type="entry name" value="Periplasmic binding protein-like II"/>
    <property type="match status" value="1"/>
</dbReference>
<dbReference type="EMBL" id="BA000045">
    <property type="protein sequence ID" value="BAC87954.1"/>
    <property type="molecule type" value="Genomic_DNA"/>
</dbReference>
<evidence type="ECO:0000256" key="2">
    <source>
        <dbReference type="ARBA" id="ARBA00022448"/>
    </source>
</evidence>
<dbReference type="STRING" id="251221.gene:10757482"/>
<proteinExistence type="inferred from homology"/>
<accession>Q7NPP2</accession>
<organism evidence="6 7">
    <name type="scientific">Gloeobacter violaceus (strain ATCC 29082 / PCC 7421)</name>
    <dbReference type="NCBI Taxonomy" id="251221"/>
    <lineage>
        <taxon>Bacteria</taxon>
        <taxon>Bacillati</taxon>
        <taxon>Cyanobacteriota</taxon>
        <taxon>Cyanophyceae</taxon>
        <taxon>Gloeobacterales</taxon>
        <taxon>Gloeobacteraceae</taxon>
        <taxon>Gloeobacter</taxon>
    </lineage>
</organism>
<dbReference type="eggNOG" id="COG0226">
    <property type="taxonomic scope" value="Bacteria"/>
</dbReference>
<keyword evidence="4" id="KW-0592">Phosphate transport</keyword>
<sequence>MESMMKKSVVVGISVAVLAAASMVLAAQNTTARPSQVSIDGSSTVHPITRTAVEEFLSRNPQIAKGAFAVGFSGTGGGLKKLCTGEIDIAGASRPISRQEIQSCRNNNIAFMELPVAFDALTVVVHPKNTWASEITVAELKKIWERASQGKITRWSQVRPGWPDRPLKLYGPGRDSGTYDYFAEAILGSANTDTRSDYVDSEDDDVLVRGVSEDPDALSYFGYAYYEASRGRLKALAVANGLGAVAPSRQAVEKNLYQPLARPLFLYVNMVSSQTKPPVREFVGFYLQHAGRIVNAVGYVPLPPEGYHIANNHFWRGKRGTVYGGKAQIGLTLRQMLLKTASF</sequence>